<feature type="transmembrane region" description="Helical" evidence="7">
    <location>
        <begin position="151"/>
        <end position="170"/>
    </location>
</feature>
<dbReference type="InterPro" id="IPR004254">
    <property type="entry name" value="AdipoR/HlyIII-related"/>
</dbReference>
<feature type="transmembrane region" description="Helical" evidence="7">
    <location>
        <begin position="283"/>
        <end position="299"/>
    </location>
</feature>
<keyword evidence="4 7" id="KW-1133">Transmembrane helix</keyword>
<sequence>MALYRRLSPIGVGGIDSDADSDNQNSHQQVPKTTRRLLTSAELPPWYGHDSFIHTGYRPIIGSVKLCFESLGYVHNETANIYTHLVPAVIAIVSNYGLYVYFSSHYLNASWRDQLVFHIYLSTCILCFGISSMYHMLLCHSEAYASLWARFDYATIVVQILGSFISGIYIGFYCEPHLQKLYWAMIGSLGLLTGIVVVNSRFQSYKWRTLRVCTFVATGLSAFAPIIHAATIFPYPQLDKQAGLRYYYLEGVAMLTGVFFYVTHFPEFRKPEKYDIWGASHQIFHSFVVLGAVIHFYGICNAFDWNYNNPRCV</sequence>
<evidence type="ECO:0000256" key="3">
    <source>
        <dbReference type="ARBA" id="ARBA00022692"/>
    </source>
</evidence>
<evidence type="ECO:0008006" key="10">
    <source>
        <dbReference type="Google" id="ProtNLM"/>
    </source>
</evidence>
<dbReference type="Pfam" id="PF03006">
    <property type="entry name" value="HlyIII"/>
    <property type="match status" value="1"/>
</dbReference>
<evidence type="ECO:0000256" key="6">
    <source>
        <dbReference type="PIRSR" id="PIRSR604254-1"/>
    </source>
</evidence>
<gene>
    <name evidence="8" type="ORF">TGAMA5MH_10675</name>
</gene>
<dbReference type="GO" id="GO:0006882">
    <property type="term" value="P:intracellular zinc ion homeostasis"/>
    <property type="evidence" value="ECO:0007669"/>
    <property type="project" value="TreeGrafter"/>
</dbReference>
<feature type="transmembrane region" description="Helical" evidence="7">
    <location>
        <begin position="182"/>
        <end position="200"/>
    </location>
</feature>
<reference evidence="8 9" key="1">
    <citation type="submission" date="2017-02" db="EMBL/GenBank/DDBJ databases">
        <title>Genomes of Trichoderma spp. with biocontrol activity.</title>
        <authorList>
            <person name="Gardiner D."/>
            <person name="Kazan K."/>
            <person name="Vos C."/>
            <person name="Harvey P."/>
        </authorList>
    </citation>
    <scope>NUCLEOTIDE SEQUENCE [LARGE SCALE GENOMIC DNA]</scope>
    <source>
        <strain evidence="8 9">A5MH</strain>
    </source>
</reference>
<dbReference type="OrthoDB" id="529367at2759"/>
<dbReference type="PANTHER" id="PTHR20855">
    <property type="entry name" value="ADIPOR/PROGESTIN RECEPTOR-RELATED"/>
    <property type="match status" value="1"/>
</dbReference>
<dbReference type="PANTHER" id="PTHR20855:SF52">
    <property type="entry name" value="ADIPONECTIN RECEPTOR PROTEIN"/>
    <property type="match status" value="1"/>
</dbReference>
<evidence type="ECO:0000256" key="4">
    <source>
        <dbReference type="ARBA" id="ARBA00022989"/>
    </source>
</evidence>
<comment type="caution">
    <text evidence="8">The sequence shown here is derived from an EMBL/GenBank/DDBJ whole genome shotgun (WGS) entry which is preliminary data.</text>
</comment>
<feature type="transmembrane region" description="Helical" evidence="7">
    <location>
        <begin position="117"/>
        <end position="139"/>
    </location>
</feature>
<keyword evidence="3 7" id="KW-0812">Transmembrane</keyword>
<dbReference type="GO" id="GO:0046872">
    <property type="term" value="F:metal ion binding"/>
    <property type="evidence" value="ECO:0007669"/>
    <property type="project" value="UniProtKB-KW"/>
</dbReference>
<evidence type="ECO:0000256" key="7">
    <source>
        <dbReference type="SAM" id="Phobius"/>
    </source>
</evidence>
<dbReference type="GO" id="GO:0038023">
    <property type="term" value="F:signaling receptor activity"/>
    <property type="evidence" value="ECO:0007669"/>
    <property type="project" value="TreeGrafter"/>
</dbReference>
<accession>A0A2K0SVZ4</accession>
<feature type="transmembrane region" description="Helical" evidence="7">
    <location>
        <begin position="212"/>
        <end position="233"/>
    </location>
</feature>
<feature type="binding site" evidence="6">
    <location>
        <position position="281"/>
    </location>
    <ligand>
        <name>Zn(2+)</name>
        <dbReference type="ChEBI" id="CHEBI:29105"/>
    </ligand>
</feature>
<keyword evidence="6" id="KW-0862">Zinc</keyword>
<protein>
    <recommendedName>
        <fullName evidence="10">Adiponectin receptor protein</fullName>
    </recommendedName>
</protein>
<dbReference type="EMBL" id="MTYH01000144">
    <property type="protein sequence ID" value="PNP37441.1"/>
    <property type="molecule type" value="Genomic_DNA"/>
</dbReference>
<organism evidence="8 9">
    <name type="scientific">Trichoderma gamsii</name>
    <dbReference type="NCBI Taxonomy" id="398673"/>
    <lineage>
        <taxon>Eukaryota</taxon>
        <taxon>Fungi</taxon>
        <taxon>Dikarya</taxon>
        <taxon>Ascomycota</taxon>
        <taxon>Pezizomycotina</taxon>
        <taxon>Sordariomycetes</taxon>
        <taxon>Hypocreomycetidae</taxon>
        <taxon>Hypocreales</taxon>
        <taxon>Hypocreaceae</taxon>
        <taxon>Trichoderma</taxon>
    </lineage>
</organism>
<feature type="binding site" evidence="6">
    <location>
        <position position="285"/>
    </location>
    <ligand>
        <name>Zn(2+)</name>
        <dbReference type="ChEBI" id="CHEBI:29105"/>
    </ligand>
</feature>
<name>A0A2K0SVZ4_9HYPO</name>
<dbReference type="GO" id="GO:0016020">
    <property type="term" value="C:membrane"/>
    <property type="evidence" value="ECO:0007669"/>
    <property type="project" value="UniProtKB-SubCell"/>
</dbReference>
<comment type="similarity">
    <text evidence="2">Belongs to the ADIPOR family.</text>
</comment>
<comment type="subcellular location">
    <subcellularLocation>
        <location evidence="1">Membrane</location>
        <topology evidence="1">Multi-pass membrane protein</topology>
    </subcellularLocation>
</comment>
<keyword evidence="6" id="KW-0479">Metal-binding</keyword>
<evidence type="ECO:0000313" key="9">
    <source>
        <dbReference type="Proteomes" id="UP000236546"/>
    </source>
</evidence>
<evidence type="ECO:0000256" key="1">
    <source>
        <dbReference type="ARBA" id="ARBA00004141"/>
    </source>
</evidence>
<evidence type="ECO:0000313" key="8">
    <source>
        <dbReference type="EMBL" id="PNP37441.1"/>
    </source>
</evidence>
<evidence type="ECO:0000256" key="5">
    <source>
        <dbReference type="ARBA" id="ARBA00023136"/>
    </source>
</evidence>
<feature type="binding site" evidence="6">
    <location>
        <position position="135"/>
    </location>
    <ligand>
        <name>Zn(2+)</name>
        <dbReference type="ChEBI" id="CHEBI:29105"/>
    </ligand>
</feature>
<proteinExistence type="inferred from homology"/>
<evidence type="ECO:0000256" key="2">
    <source>
        <dbReference type="ARBA" id="ARBA00007018"/>
    </source>
</evidence>
<dbReference type="Proteomes" id="UP000236546">
    <property type="component" value="Unassembled WGS sequence"/>
</dbReference>
<feature type="transmembrane region" description="Helical" evidence="7">
    <location>
        <begin position="245"/>
        <end position="262"/>
    </location>
</feature>
<feature type="transmembrane region" description="Helical" evidence="7">
    <location>
        <begin position="81"/>
        <end position="102"/>
    </location>
</feature>
<keyword evidence="5 7" id="KW-0472">Membrane</keyword>
<dbReference type="AlphaFoldDB" id="A0A2K0SVZ4"/>